<reference evidence="5 6" key="1">
    <citation type="journal article" date="2014" name="Nat. Commun.">
        <title>Molecular traces of alternative social organization in a termite genome.</title>
        <authorList>
            <person name="Terrapon N."/>
            <person name="Li C."/>
            <person name="Robertson H.M."/>
            <person name="Ji L."/>
            <person name="Meng X."/>
            <person name="Booth W."/>
            <person name="Chen Z."/>
            <person name="Childers C.P."/>
            <person name="Glastad K.M."/>
            <person name="Gokhale K."/>
            <person name="Gowin J."/>
            <person name="Gronenberg W."/>
            <person name="Hermansen R.A."/>
            <person name="Hu H."/>
            <person name="Hunt B.G."/>
            <person name="Huylmans A.K."/>
            <person name="Khalil S.M."/>
            <person name="Mitchell R.D."/>
            <person name="Munoz-Torres M.C."/>
            <person name="Mustard J.A."/>
            <person name="Pan H."/>
            <person name="Reese J.T."/>
            <person name="Scharf M.E."/>
            <person name="Sun F."/>
            <person name="Vogel H."/>
            <person name="Xiao J."/>
            <person name="Yang W."/>
            <person name="Yang Z."/>
            <person name="Yang Z."/>
            <person name="Zhou J."/>
            <person name="Zhu J."/>
            <person name="Brent C.S."/>
            <person name="Elsik C.G."/>
            <person name="Goodisman M.A."/>
            <person name="Liberles D.A."/>
            <person name="Roe R.M."/>
            <person name="Vargo E.L."/>
            <person name="Vilcinskas A."/>
            <person name="Wang J."/>
            <person name="Bornberg-Bauer E."/>
            <person name="Korb J."/>
            <person name="Zhang G."/>
            <person name="Liebig J."/>
        </authorList>
    </citation>
    <scope>NUCLEOTIDE SEQUENCE [LARGE SCALE GENOMIC DNA]</scope>
    <source>
        <tissue evidence="5">Whole organism</tissue>
    </source>
</reference>
<dbReference type="FunCoup" id="A0A067RDC7">
    <property type="interactions" value="5"/>
</dbReference>
<dbReference type="FunFam" id="2.60.120.650:FF:000018">
    <property type="entry name" value="HSPB1-associated protein 1 homolog"/>
    <property type="match status" value="1"/>
</dbReference>
<organism evidence="5 6">
    <name type="scientific">Zootermopsis nevadensis</name>
    <name type="common">Dampwood termite</name>
    <dbReference type="NCBI Taxonomy" id="136037"/>
    <lineage>
        <taxon>Eukaryota</taxon>
        <taxon>Metazoa</taxon>
        <taxon>Ecdysozoa</taxon>
        <taxon>Arthropoda</taxon>
        <taxon>Hexapoda</taxon>
        <taxon>Insecta</taxon>
        <taxon>Pterygota</taxon>
        <taxon>Neoptera</taxon>
        <taxon>Polyneoptera</taxon>
        <taxon>Dictyoptera</taxon>
        <taxon>Blattodea</taxon>
        <taxon>Blattoidea</taxon>
        <taxon>Termitoidae</taxon>
        <taxon>Termopsidae</taxon>
        <taxon>Zootermopsis</taxon>
    </lineage>
</organism>
<evidence type="ECO:0000313" key="5">
    <source>
        <dbReference type="EMBL" id="KDR21767.1"/>
    </source>
</evidence>
<keyword evidence="6" id="KW-1185">Reference proteome</keyword>
<evidence type="ECO:0000256" key="1">
    <source>
        <dbReference type="ARBA" id="ARBA00004496"/>
    </source>
</evidence>
<gene>
    <name evidence="5" type="ORF">L798_03384</name>
</gene>
<protein>
    <submittedName>
        <fullName evidence="5">HSPB1-associated protein 1</fullName>
    </submittedName>
</protein>
<dbReference type="PROSITE" id="PS51184">
    <property type="entry name" value="JMJC"/>
    <property type="match status" value="1"/>
</dbReference>
<feature type="domain" description="JmjC" evidence="4">
    <location>
        <begin position="105"/>
        <end position="264"/>
    </location>
</feature>
<evidence type="ECO:0000256" key="3">
    <source>
        <dbReference type="ARBA" id="ARBA00037342"/>
    </source>
</evidence>
<dbReference type="EMBL" id="KK852540">
    <property type="protein sequence ID" value="KDR21767.1"/>
    <property type="molecule type" value="Genomic_DNA"/>
</dbReference>
<comment type="subcellular location">
    <subcellularLocation>
        <location evidence="1">Cytoplasm</location>
    </subcellularLocation>
</comment>
<keyword evidence="2" id="KW-0963">Cytoplasm</keyword>
<dbReference type="PANTHER" id="PTHR12461">
    <property type="entry name" value="HYPOXIA-INDUCIBLE FACTOR 1 ALPHA INHIBITOR-RELATED"/>
    <property type="match status" value="1"/>
</dbReference>
<sequence length="437" mass="50161">MAASELPPYPLMRHMILRGFKVPVVFNRFIEDWEILSWSLDTWAEKLDEQVLTFRSGVRKSTKVPQWEGLCKKINLTMKEFVELEKSDSKKEENVCGEECSRWMYFDYKYMNEWFSDHQSLLNAVSWKNFGFPEREGSVSTIWIGNDGAHTPCHLDTYGCNLVAQVYGRKQWILFPPERTSSLLPTRTPYEESSIYSNLNFYSPDPNMADELQEACVVTLKPGDVLFVPHHWWHYVENVGTAVSVNSWIPLPSDDESRLEEALVRFFVSQVCKDLPEHKLHQLLNPNEADLVDHPLSITAQQIEICVDECQQNRTSVREMDPGVGDQDDDTNVKKRPRLAGQSDVYDCGQTLASSNLTQEEVLNKFKDVISVVPKYSASEFRSLLIEKQKSFSAQAVEDVLSEGATDVDSNRLQHIINAFCHPEVISKIKDKILIQE</sequence>
<evidence type="ECO:0000259" key="4">
    <source>
        <dbReference type="PROSITE" id="PS51184"/>
    </source>
</evidence>
<dbReference type="Gene3D" id="2.60.120.10">
    <property type="entry name" value="Jelly Rolls"/>
    <property type="match status" value="1"/>
</dbReference>
<proteinExistence type="predicted"/>
<dbReference type="Proteomes" id="UP000027135">
    <property type="component" value="Unassembled WGS sequence"/>
</dbReference>
<dbReference type="OMA" id="NALCHPD"/>
<evidence type="ECO:0000313" key="6">
    <source>
        <dbReference type="Proteomes" id="UP000027135"/>
    </source>
</evidence>
<dbReference type="InterPro" id="IPR041667">
    <property type="entry name" value="Cupin_8"/>
</dbReference>
<dbReference type="InParanoid" id="A0A067RDC7"/>
<dbReference type="SUPFAM" id="SSF51197">
    <property type="entry name" value="Clavaminate synthase-like"/>
    <property type="match status" value="1"/>
</dbReference>
<accession>A0A067RDC7</accession>
<dbReference type="Pfam" id="PF13621">
    <property type="entry name" value="Cupin_8"/>
    <property type="match status" value="1"/>
</dbReference>
<dbReference type="AlphaFoldDB" id="A0A067RDC7"/>
<comment type="function">
    <text evidence="3">May play a role in cellular stress response.</text>
</comment>
<evidence type="ECO:0000256" key="2">
    <source>
        <dbReference type="ARBA" id="ARBA00022490"/>
    </source>
</evidence>
<dbReference type="SMART" id="SM00558">
    <property type="entry name" value="JmjC"/>
    <property type="match status" value="1"/>
</dbReference>
<dbReference type="OrthoDB" id="438164at2759"/>
<dbReference type="InterPro" id="IPR014710">
    <property type="entry name" value="RmlC-like_jellyroll"/>
</dbReference>
<dbReference type="PANTHER" id="PTHR12461:SF43">
    <property type="entry name" value="HSPB1-ASSOCIATED PROTEIN 1"/>
    <property type="match status" value="1"/>
</dbReference>
<dbReference type="eggNOG" id="KOG2132">
    <property type="taxonomic scope" value="Eukaryota"/>
</dbReference>
<dbReference type="STRING" id="136037.A0A067RDC7"/>
<name>A0A067RDC7_ZOONE</name>
<dbReference type="InterPro" id="IPR003347">
    <property type="entry name" value="JmjC_dom"/>
</dbReference>
<dbReference type="GO" id="GO:0005737">
    <property type="term" value="C:cytoplasm"/>
    <property type="evidence" value="ECO:0007669"/>
    <property type="project" value="UniProtKB-SubCell"/>
</dbReference>